<dbReference type="RefSeq" id="WP_006332275.1">
    <property type="nucleotide sequence ID" value="NZ_BAHC01000073.1"/>
</dbReference>
<dbReference type="UniPathway" id="UPA00078">
    <property type="reaction ID" value="UER00161"/>
</dbReference>
<comment type="catalytic activity">
    <reaction evidence="1">
        <text>(7R,8S)-7,8-diammoniononanoate + CO2 + ATP = (4R,5S)-dethiobiotin + ADP + phosphate + 3 H(+)</text>
        <dbReference type="Rhea" id="RHEA:15805"/>
        <dbReference type="ChEBI" id="CHEBI:15378"/>
        <dbReference type="ChEBI" id="CHEBI:16526"/>
        <dbReference type="ChEBI" id="CHEBI:30616"/>
        <dbReference type="ChEBI" id="CHEBI:43474"/>
        <dbReference type="ChEBI" id="CHEBI:149469"/>
        <dbReference type="ChEBI" id="CHEBI:149473"/>
        <dbReference type="ChEBI" id="CHEBI:456216"/>
        <dbReference type="EC" id="6.3.3.3"/>
    </reaction>
</comment>
<comment type="pathway">
    <text evidence="1">Cofactor biosynthesis; biotin biosynthesis; biotin from 7,8-diaminononanoate: step 1/2.</text>
</comment>
<reference evidence="3 4" key="1">
    <citation type="submission" date="2012-08" db="EMBL/GenBank/DDBJ databases">
        <title>Whole genome shotgun sequence of Gordonia rhizosphera NBRC 16068.</title>
        <authorList>
            <person name="Takarada H."/>
            <person name="Isaki S."/>
            <person name="Hosoyama A."/>
            <person name="Tsuchikane K."/>
            <person name="Katsumata H."/>
            <person name="Baba S."/>
            <person name="Ohji S."/>
            <person name="Yamazaki S."/>
            <person name="Fujita N."/>
        </authorList>
    </citation>
    <scope>NUCLEOTIDE SEQUENCE [LARGE SCALE GENOMIC DNA]</scope>
    <source>
        <strain evidence="3 4">NBRC 16068</strain>
    </source>
</reference>
<dbReference type="PANTHER" id="PTHR43210:SF5">
    <property type="entry name" value="DETHIOBIOTIN SYNTHETASE"/>
    <property type="match status" value="1"/>
</dbReference>
<dbReference type="CDD" id="cd03109">
    <property type="entry name" value="DTBS"/>
    <property type="match status" value="1"/>
</dbReference>
<dbReference type="SUPFAM" id="SSF52540">
    <property type="entry name" value="P-loop containing nucleoside triphosphate hydrolases"/>
    <property type="match status" value="1"/>
</dbReference>
<evidence type="ECO:0000313" key="3">
    <source>
        <dbReference type="EMBL" id="GAB89872.1"/>
    </source>
</evidence>
<keyword evidence="1" id="KW-0067">ATP-binding</keyword>
<evidence type="ECO:0000256" key="2">
    <source>
        <dbReference type="SAM" id="MobiDB-lite"/>
    </source>
</evidence>
<sequence>MSRHPGRVLAVTGTSTDVGKTIVTAALVAAARDAGRSAAVCKPAQTGVGPGEPGDLAVVEALAGPVDTAECARYPEPLAPDTAARRAGMAAVDLPTITSAVHGLAARHDITFVEGAGGILVRLADDLTLLDVARATDAATVVVVPAGLGALNHAELTVAAIRAAGVRPAGLIIGAWPTAPDLAMTCNRTDLPRVTGLPVVGVIPAGAGALAPDVFRRCAPSWIDPEWLRRECTPTTAPPTATKFPPTATKFPPTATEIPPTATEIPPTATEIPPTATESVRIGQSTQGVLS</sequence>
<proteinExistence type="inferred from homology"/>
<keyword evidence="4" id="KW-1185">Reference proteome</keyword>
<dbReference type="InterPro" id="IPR027417">
    <property type="entry name" value="P-loop_NTPase"/>
</dbReference>
<comment type="caution">
    <text evidence="1">Lacks conserved residue(s) required for the propagation of feature annotation.</text>
</comment>
<dbReference type="eggNOG" id="COG0132">
    <property type="taxonomic scope" value="Bacteria"/>
</dbReference>
<comment type="subunit">
    <text evidence="1">Homodimer.</text>
</comment>
<comment type="caution">
    <text evidence="3">The sequence shown here is derived from an EMBL/GenBank/DDBJ whole genome shotgun (WGS) entry which is preliminary data.</text>
</comment>
<comment type="cofactor">
    <cofactor evidence="1">
        <name>Mg(2+)</name>
        <dbReference type="ChEBI" id="CHEBI:18420"/>
    </cofactor>
</comment>
<feature type="binding site" evidence="1">
    <location>
        <begin position="17"/>
        <end position="22"/>
    </location>
    <ligand>
        <name>ATP</name>
        <dbReference type="ChEBI" id="CHEBI:30616"/>
    </ligand>
</feature>
<dbReference type="STRING" id="1108045.GORHZ_073_00150"/>
<evidence type="ECO:0000313" key="4">
    <source>
        <dbReference type="Proteomes" id="UP000008363"/>
    </source>
</evidence>
<feature type="compositionally biased region" description="Polar residues" evidence="2">
    <location>
        <begin position="282"/>
        <end position="291"/>
    </location>
</feature>
<dbReference type="Pfam" id="PF13500">
    <property type="entry name" value="AAA_26"/>
    <property type="match status" value="1"/>
</dbReference>
<dbReference type="EMBL" id="BAHC01000073">
    <property type="protein sequence ID" value="GAB89872.1"/>
    <property type="molecule type" value="Genomic_DNA"/>
</dbReference>
<keyword evidence="1" id="KW-0963">Cytoplasm</keyword>
<dbReference type="Proteomes" id="UP000008363">
    <property type="component" value="Unassembled WGS sequence"/>
</dbReference>
<gene>
    <name evidence="1 3" type="primary">bioD</name>
    <name evidence="3" type="ORF">GORHZ_073_00150</name>
</gene>
<dbReference type="OrthoDB" id="9802610at2"/>
<keyword evidence="1" id="KW-0093">Biotin biosynthesis</keyword>
<dbReference type="GO" id="GO:0000287">
    <property type="term" value="F:magnesium ion binding"/>
    <property type="evidence" value="ECO:0007669"/>
    <property type="project" value="UniProtKB-UniRule"/>
</dbReference>
<feature type="binding site" evidence="1">
    <location>
        <position position="55"/>
    </location>
    <ligand>
        <name>Mg(2+)</name>
        <dbReference type="ChEBI" id="CHEBI:18420"/>
    </ligand>
</feature>
<keyword evidence="1" id="KW-0460">Magnesium</keyword>
<feature type="binding site" evidence="1">
    <location>
        <position position="46"/>
    </location>
    <ligand>
        <name>substrate</name>
    </ligand>
</feature>
<feature type="binding site" evidence="1">
    <location>
        <position position="114"/>
    </location>
    <ligand>
        <name>Mg(2+)</name>
        <dbReference type="ChEBI" id="CHEBI:18420"/>
    </ligand>
</feature>
<dbReference type="HAMAP" id="MF_00336">
    <property type="entry name" value="BioD"/>
    <property type="match status" value="1"/>
</dbReference>
<dbReference type="GO" id="GO:0005829">
    <property type="term" value="C:cytosol"/>
    <property type="evidence" value="ECO:0007669"/>
    <property type="project" value="TreeGrafter"/>
</dbReference>
<feature type="binding site" evidence="1">
    <location>
        <position position="55"/>
    </location>
    <ligand>
        <name>ATP</name>
        <dbReference type="ChEBI" id="CHEBI:30616"/>
    </ligand>
</feature>
<feature type="binding site" evidence="1">
    <location>
        <begin position="114"/>
        <end position="117"/>
    </location>
    <ligand>
        <name>ATP</name>
        <dbReference type="ChEBI" id="CHEBI:30616"/>
    </ligand>
</feature>
<accession>K6WCG3</accession>
<dbReference type="GO" id="GO:0005524">
    <property type="term" value="F:ATP binding"/>
    <property type="evidence" value="ECO:0007669"/>
    <property type="project" value="UniProtKB-UniRule"/>
</dbReference>
<dbReference type="GO" id="GO:0009102">
    <property type="term" value="P:biotin biosynthetic process"/>
    <property type="evidence" value="ECO:0007669"/>
    <property type="project" value="UniProtKB-UniRule"/>
</dbReference>
<feature type="active site" evidence="1">
    <location>
        <position position="42"/>
    </location>
</feature>
<evidence type="ECO:0000256" key="1">
    <source>
        <dbReference type="HAMAP-Rule" id="MF_00336"/>
    </source>
</evidence>
<protein>
    <recommendedName>
        <fullName evidence="1">ATP-dependent dethiobiotin synthetase BioD</fullName>
        <ecNumber evidence="1">6.3.3.3</ecNumber>
    </recommendedName>
    <alternativeName>
        <fullName evidence="1">DTB synthetase</fullName>
        <shortName evidence="1">DTBS</shortName>
    </alternativeName>
    <alternativeName>
        <fullName evidence="1">Dethiobiotin synthase</fullName>
    </alternativeName>
</protein>
<dbReference type="AlphaFoldDB" id="K6WCG3"/>
<keyword evidence="1" id="KW-0547">Nucleotide-binding</keyword>
<dbReference type="PANTHER" id="PTHR43210">
    <property type="entry name" value="DETHIOBIOTIN SYNTHETASE"/>
    <property type="match status" value="1"/>
</dbReference>
<comment type="function">
    <text evidence="1">Catalyzes a mechanistically unusual reaction, the ATP-dependent insertion of CO2 between the N7 and N8 nitrogen atoms of 7,8-diaminopelargonic acid (DAPA, also called 7,8-diammoniononanoate) to form a ureido ring.</text>
</comment>
<keyword evidence="1" id="KW-0436">Ligase</keyword>
<dbReference type="Gene3D" id="3.40.50.300">
    <property type="entry name" value="P-loop containing nucleotide triphosphate hydrolases"/>
    <property type="match status" value="1"/>
</dbReference>
<dbReference type="InterPro" id="IPR004472">
    <property type="entry name" value="DTB_synth_BioD"/>
</dbReference>
<keyword evidence="1" id="KW-0479">Metal-binding</keyword>
<comment type="subcellular location">
    <subcellularLocation>
        <location evidence="1">Cytoplasm</location>
    </subcellularLocation>
</comment>
<feature type="region of interest" description="Disordered" evidence="2">
    <location>
        <begin position="235"/>
        <end position="291"/>
    </location>
</feature>
<name>K6WCG3_9ACTN</name>
<dbReference type="EC" id="6.3.3.3" evidence="1"/>
<feature type="compositionally biased region" description="Low complexity" evidence="2">
    <location>
        <begin position="235"/>
        <end position="278"/>
    </location>
</feature>
<feature type="binding site" evidence="1">
    <location>
        <position position="21"/>
    </location>
    <ligand>
        <name>Mg(2+)</name>
        <dbReference type="ChEBI" id="CHEBI:18420"/>
    </ligand>
</feature>
<organism evidence="3 4">
    <name type="scientific">Gordonia rhizosphera NBRC 16068</name>
    <dbReference type="NCBI Taxonomy" id="1108045"/>
    <lineage>
        <taxon>Bacteria</taxon>
        <taxon>Bacillati</taxon>
        <taxon>Actinomycetota</taxon>
        <taxon>Actinomycetes</taxon>
        <taxon>Mycobacteriales</taxon>
        <taxon>Gordoniaceae</taxon>
        <taxon>Gordonia</taxon>
    </lineage>
</organism>
<dbReference type="GO" id="GO:0004141">
    <property type="term" value="F:dethiobiotin synthase activity"/>
    <property type="evidence" value="ECO:0007669"/>
    <property type="project" value="UniProtKB-UniRule"/>
</dbReference>
<dbReference type="NCBIfam" id="TIGR00347">
    <property type="entry name" value="bioD"/>
    <property type="match status" value="1"/>
</dbReference>
<comment type="similarity">
    <text evidence="1">Belongs to the dethiobiotin synthetase family.</text>
</comment>